<keyword evidence="1" id="KW-0496">Mitochondrion</keyword>
<comment type="caution">
    <text evidence="1">The sequence shown here is derived from an EMBL/GenBank/DDBJ whole genome shotgun (WGS) entry which is preliminary data.</text>
</comment>
<accession>A0A101LXK0</accession>
<dbReference type="EMBL" id="LKAM01000008">
    <property type="protein sequence ID" value="KUM47190.1"/>
    <property type="molecule type" value="Genomic_DNA"/>
</dbReference>
<organism evidence="1">
    <name type="scientific">Picea glauca</name>
    <name type="common">White spruce</name>
    <name type="synonym">Pinus glauca</name>
    <dbReference type="NCBI Taxonomy" id="3330"/>
    <lineage>
        <taxon>Eukaryota</taxon>
        <taxon>Viridiplantae</taxon>
        <taxon>Streptophyta</taxon>
        <taxon>Embryophyta</taxon>
        <taxon>Tracheophyta</taxon>
        <taxon>Spermatophyta</taxon>
        <taxon>Pinopsida</taxon>
        <taxon>Pinidae</taxon>
        <taxon>Conifers I</taxon>
        <taxon>Pinales</taxon>
        <taxon>Pinaceae</taxon>
        <taxon>Picea</taxon>
    </lineage>
</organism>
<name>A0A101LXK0_PICGL</name>
<sequence>MLWNNWRLKKRFTCVPLSTRFFIAPIRVNSRVSNPLGLFMVLLEVSSGLPHVTNSSWVNHGEVTWLALGPVEKNWTVTLLGP</sequence>
<reference evidence="1" key="1">
    <citation type="journal article" date="2015" name="Genome Biol. Evol.">
        <title>Organellar Genomes of White Spruce (Picea glauca): Assembly and Annotation.</title>
        <authorList>
            <person name="Jackman S.D."/>
            <person name="Warren R.L."/>
            <person name="Gibb E.A."/>
            <person name="Vandervalk B.P."/>
            <person name="Mohamadi H."/>
            <person name="Chu J."/>
            <person name="Raymond A."/>
            <person name="Pleasance S."/>
            <person name="Coope R."/>
            <person name="Wildung M.R."/>
            <person name="Ritland C.E."/>
            <person name="Bousquet J."/>
            <person name="Jones S.J."/>
            <person name="Bohlmann J."/>
            <person name="Birol I."/>
        </authorList>
    </citation>
    <scope>NUCLEOTIDE SEQUENCE [LARGE SCALE GENOMIC DNA]</scope>
    <source>
        <tissue evidence="1">Flushing bud</tissue>
    </source>
</reference>
<protein>
    <submittedName>
        <fullName evidence="1">Uncharacterized protein</fullName>
    </submittedName>
</protein>
<evidence type="ECO:0000313" key="1">
    <source>
        <dbReference type="EMBL" id="KUM47190.1"/>
    </source>
</evidence>
<dbReference type="AlphaFoldDB" id="A0A101LXK0"/>
<gene>
    <name evidence="1" type="ORF">ABT39_MTgene6196</name>
</gene>
<proteinExistence type="predicted"/>
<geneLocation type="mitochondrion" evidence="1"/>